<dbReference type="Pfam" id="PF00175">
    <property type="entry name" value="NAD_binding_1"/>
    <property type="match status" value="1"/>
</dbReference>
<feature type="binding site" evidence="10">
    <location>
        <begin position="830"/>
        <end position="831"/>
    </location>
    <ligand>
        <name>NADP(+)</name>
        <dbReference type="ChEBI" id="CHEBI:58349"/>
    </ligand>
</feature>
<feature type="binding site" evidence="10">
    <location>
        <position position="131"/>
    </location>
    <ligand>
        <name>FMN</name>
        <dbReference type="ChEBI" id="CHEBI:58210"/>
    </ligand>
</feature>
<feature type="domain" description="Brix" evidence="11">
    <location>
        <begin position="419"/>
        <end position="599"/>
    </location>
</feature>
<dbReference type="InterPro" id="IPR017927">
    <property type="entry name" value="FAD-bd_FR_type"/>
</dbReference>
<dbReference type="GO" id="GO:0050660">
    <property type="term" value="F:flavin adenine dinucleotide binding"/>
    <property type="evidence" value="ECO:0007669"/>
    <property type="project" value="UniProtKB-UniRule"/>
</dbReference>
<dbReference type="GO" id="GO:0005654">
    <property type="term" value="C:nucleoplasm"/>
    <property type="evidence" value="ECO:0007669"/>
    <property type="project" value="UniProtKB-ARBA"/>
</dbReference>
<dbReference type="PANTHER" id="PTHR19384:SF10">
    <property type="entry name" value="NADPH-DEPENDENT DIFLAVIN OXIDOREDUCTASE 1"/>
    <property type="match status" value="1"/>
</dbReference>
<organism evidence="14 15">
    <name type="scientific">Lutzomyia longipalpis</name>
    <name type="common">Sand fly</name>
    <dbReference type="NCBI Taxonomy" id="7200"/>
    <lineage>
        <taxon>Eukaryota</taxon>
        <taxon>Metazoa</taxon>
        <taxon>Ecdysozoa</taxon>
        <taxon>Arthropoda</taxon>
        <taxon>Hexapoda</taxon>
        <taxon>Insecta</taxon>
        <taxon>Pterygota</taxon>
        <taxon>Neoptera</taxon>
        <taxon>Endopterygota</taxon>
        <taxon>Diptera</taxon>
        <taxon>Nematocera</taxon>
        <taxon>Psychodoidea</taxon>
        <taxon>Psychodidae</taxon>
        <taxon>Lutzomyia</taxon>
        <taxon>Lutzomyia</taxon>
    </lineage>
</organism>
<evidence type="ECO:0000256" key="5">
    <source>
        <dbReference type="ARBA" id="ARBA00022630"/>
    </source>
</evidence>
<dbReference type="FunFam" id="3.40.50.360:FF:000015">
    <property type="entry name" value="NADPH-dependent diflavin oxidoreductase 1"/>
    <property type="match status" value="1"/>
</dbReference>
<evidence type="ECO:0000256" key="9">
    <source>
        <dbReference type="ARBA" id="ARBA00023002"/>
    </source>
</evidence>
<dbReference type="EnsemblMetazoa" id="LLOJ005976-RA">
    <property type="protein sequence ID" value="LLOJ005976-PA"/>
    <property type="gene ID" value="LLOJ005976"/>
</dbReference>
<feature type="binding site" evidence="10">
    <location>
        <position position="901"/>
    </location>
    <ligand>
        <name>FAD</name>
        <dbReference type="ChEBI" id="CHEBI:57692"/>
    </ligand>
</feature>
<evidence type="ECO:0000256" key="2">
    <source>
        <dbReference type="ARBA" id="ARBA00001974"/>
    </source>
</evidence>
<keyword evidence="6 10" id="KW-0288">FMN</keyword>
<dbReference type="AlphaFoldDB" id="A0A1B0CMT8"/>
<dbReference type="GO" id="GO:0050661">
    <property type="term" value="F:NADP binding"/>
    <property type="evidence" value="ECO:0007669"/>
    <property type="project" value="UniProtKB-UniRule"/>
</dbReference>
<evidence type="ECO:0000256" key="8">
    <source>
        <dbReference type="ARBA" id="ARBA00022857"/>
    </source>
</evidence>
<dbReference type="SUPFAM" id="SSF52218">
    <property type="entry name" value="Flavoproteins"/>
    <property type="match status" value="1"/>
</dbReference>
<feature type="domain" description="FAD-binding FR-type" evidence="13">
    <location>
        <begin position="208"/>
        <end position="757"/>
    </location>
</feature>
<dbReference type="Pfam" id="PF00258">
    <property type="entry name" value="Flavodoxin_1"/>
    <property type="match status" value="1"/>
</dbReference>
<protein>
    <recommendedName>
        <fullName evidence="10">NADPH-dependent diflavin oxidoreductase 1</fullName>
        <ecNumber evidence="10">1.18.1.-</ecNumber>
    </recommendedName>
    <alternativeName>
        <fullName evidence="10">NADPH-dependent FMN and FAD-containing oxidoreductase</fullName>
    </alternativeName>
</protein>
<comment type="catalytic activity">
    <reaction evidence="10">
        <text>2 oxidized [2Fe-2S]-[protein] + NADPH = 2 reduced [2Fe-2S]-[protein] + NADP(+) + H(+)</text>
        <dbReference type="Rhea" id="RHEA:67716"/>
        <dbReference type="Rhea" id="RHEA-COMP:17327"/>
        <dbReference type="Rhea" id="RHEA-COMP:17328"/>
        <dbReference type="ChEBI" id="CHEBI:15378"/>
        <dbReference type="ChEBI" id="CHEBI:33737"/>
        <dbReference type="ChEBI" id="CHEBI:33738"/>
        <dbReference type="ChEBI" id="CHEBI:57783"/>
        <dbReference type="ChEBI" id="CHEBI:58349"/>
    </reaction>
</comment>
<dbReference type="SUPFAM" id="SSF52343">
    <property type="entry name" value="Ferredoxin reductase-like, C-terminal NADP-linked domain"/>
    <property type="match status" value="1"/>
</dbReference>
<evidence type="ECO:0000313" key="15">
    <source>
        <dbReference type="Proteomes" id="UP000092461"/>
    </source>
</evidence>
<proteinExistence type="inferred from homology"/>
<evidence type="ECO:0000256" key="7">
    <source>
        <dbReference type="ARBA" id="ARBA00022827"/>
    </source>
</evidence>
<keyword evidence="9 10" id="KW-0560">Oxidoreductase</keyword>
<dbReference type="Gene3D" id="1.20.990.10">
    <property type="entry name" value="NADPH-cytochrome p450 Reductase, Chain A, domain 3"/>
    <property type="match status" value="1"/>
</dbReference>
<dbReference type="InterPro" id="IPR007109">
    <property type="entry name" value="Brix"/>
</dbReference>
<dbReference type="PROSITE" id="PS50833">
    <property type="entry name" value="BRIX"/>
    <property type="match status" value="1"/>
</dbReference>
<dbReference type="PRINTS" id="PR00371">
    <property type="entry name" value="FPNCR"/>
</dbReference>
<dbReference type="GO" id="GO:0005829">
    <property type="term" value="C:cytosol"/>
    <property type="evidence" value="ECO:0007669"/>
    <property type="project" value="TreeGrafter"/>
</dbReference>
<dbReference type="SUPFAM" id="SSF52954">
    <property type="entry name" value="Class II aaRS ABD-related"/>
    <property type="match status" value="1"/>
</dbReference>
<evidence type="ECO:0000259" key="12">
    <source>
        <dbReference type="PROSITE" id="PS50902"/>
    </source>
</evidence>
<dbReference type="InterPro" id="IPR039261">
    <property type="entry name" value="FNR_nucleotide-bd"/>
</dbReference>
<dbReference type="FunFam" id="3.40.50.80:FF:000032">
    <property type="entry name" value="NADPH-dependent diflavin oxidoreductase 1"/>
    <property type="match status" value="1"/>
</dbReference>
<comment type="similarity">
    <text evidence="10">In the N-terminal section; belongs to the flavodoxin family.</text>
</comment>
<feature type="binding site" evidence="10">
    <location>
        <position position="666"/>
    </location>
    <ligand>
        <name>FAD</name>
        <dbReference type="ChEBI" id="CHEBI:57692"/>
    </ligand>
</feature>
<dbReference type="VEuPathDB" id="VectorBase:LLOJ005976"/>
<feature type="binding site" evidence="10">
    <location>
        <begin position="58"/>
        <end position="61"/>
    </location>
    <ligand>
        <name>FMN</name>
        <dbReference type="ChEBI" id="CHEBI:58210"/>
    </ligand>
</feature>
<dbReference type="GO" id="GO:0010181">
    <property type="term" value="F:FMN binding"/>
    <property type="evidence" value="ECO:0007669"/>
    <property type="project" value="UniProtKB-UniRule"/>
</dbReference>
<keyword evidence="7 10" id="KW-0274">FAD</keyword>
<dbReference type="SMART" id="SM00879">
    <property type="entry name" value="Brix"/>
    <property type="match status" value="1"/>
</dbReference>
<feature type="binding site" evidence="10">
    <location>
        <position position="771"/>
    </location>
    <ligand>
        <name>NADP(+)</name>
        <dbReference type="ChEBI" id="CHEBI:58349"/>
    </ligand>
</feature>
<feature type="binding site" evidence="10">
    <location>
        <begin position="730"/>
        <end position="733"/>
    </location>
    <ligand>
        <name>FAD</name>
        <dbReference type="ChEBI" id="CHEBI:57692"/>
    </ligand>
</feature>
<feature type="binding site" evidence="10">
    <location>
        <begin position="836"/>
        <end position="840"/>
    </location>
    <ligand>
        <name>NADP(+)</name>
        <dbReference type="ChEBI" id="CHEBI:58349"/>
    </ligand>
</feature>
<evidence type="ECO:0000256" key="10">
    <source>
        <dbReference type="HAMAP-Rule" id="MF_03178"/>
    </source>
</evidence>
<evidence type="ECO:0000259" key="11">
    <source>
        <dbReference type="PROSITE" id="PS50833"/>
    </source>
</evidence>
<comment type="function">
    <text evidence="10">NADPH-dependent reductase which is a central component of the cytosolic iron-sulfur (Fe-S) protein assembly (CIA) machinery. Transfers electrons from NADPH via its FAD and FMN prosthetic groups to the [2Fe-2S] cluster of the anamorsin/DRE2 homolog, another key component of the CIA machinery. In turn, this reduced cluster provides electrons for assembly of cytosolic iron-sulfur cluster proteins.</text>
</comment>
<dbReference type="InterPro" id="IPR029039">
    <property type="entry name" value="Flavoprotein-like_sf"/>
</dbReference>
<keyword evidence="5 10" id="KW-0285">Flavoprotein</keyword>
<dbReference type="GO" id="GO:0032040">
    <property type="term" value="C:small-subunit processome"/>
    <property type="evidence" value="ECO:0007669"/>
    <property type="project" value="UniProtKB-ARBA"/>
</dbReference>
<dbReference type="GO" id="GO:0016226">
    <property type="term" value="P:iron-sulfur cluster assembly"/>
    <property type="evidence" value="ECO:0007669"/>
    <property type="project" value="UniProtKB-UniRule"/>
</dbReference>
<dbReference type="Gene3D" id="3.40.50.360">
    <property type="match status" value="1"/>
</dbReference>
<evidence type="ECO:0000256" key="6">
    <source>
        <dbReference type="ARBA" id="ARBA00022643"/>
    </source>
</evidence>
<dbReference type="PANTHER" id="PTHR19384">
    <property type="entry name" value="NITRIC OXIDE SYNTHASE-RELATED"/>
    <property type="match status" value="1"/>
</dbReference>
<dbReference type="GO" id="GO:0160246">
    <property type="term" value="F:NADPH-iron-sulfur [2Fe-2S] protein oxidoreductase activity"/>
    <property type="evidence" value="ECO:0007669"/>
    <property type="project" value="InterPro"/>
</dbReference>
<keyword evidence="15" id="KW-1185">Reference proteome</keyword>
<dbReference type="InterPro" id="IPR028879">
    <property type="entry name" value="NDOR1"/>
</dbReference>
<evidence type="ECO:0000313" key="14">
    <source>
        <dbReference type="EnsemblMetazoa" id="LLOJ005976-PA"/>
    </source>
</evidence>
<dbReference type="Pfam" id="PF04427">
    <property type="entry name" value="Brix"/>
    <property type="match status" value="1"/>
</dbReference>
<comment type="similarity">
    <text evidence="10">In the C-terminal section; belongs to the flavoprotein pyridine nucleotide cytochrome reductase family.</text>
</comment>
<dbReference type="Gene3D" id="3.40.50.80">
    <property type="entry name" value="Nucleotide-binding domain of ferredoxin-NADP reductase (FNR) module"/>
    <property type="match status" value="1"/>
</dbReference>
<comment type="cofactor">
    <cofactor evidence="2 10">
        <name>FAD</name>
        <dbReference type="ChEBI" id="CHEBI:57692"/>
    </cofactor>
</comment>
<dbReference type="PROSITE" id="PS51384">
    <property type="entry name" value="FAD_FR"/>
    <property type="match status" value="1"/>
</dbReference>
<dbReference type="VEuPathDB" id="VectorBase:LLONM1_009036"/>
<sequence length="902" mass="103622">MSRKLLILYGSETGTAQDFAEQVWRESKRFFFTGPVLPMDAYDVRNLVDEELVVFVCSTTGQGEEPENMRGFWKFLLRKKLPGDSLQNMRFAVLGFGDSSYVKYNFVAKKLHKRLLQLGGVALMEVGLCDDQHDMGPSATYLPWLEKLWEKMLTISPLPNGQEALEESPREFRWDVEVIDEDKENNSSVRKETENIYANSRVARGAENPTVRLVLEENRRITHEQHFQDVRLISFKMINPIAWRPGDVLVLRPCNGEDRVKALFSLFQDHNLPFLPETVLEIREVDSALARDFRKLKNVKIHVFCVQIVNKNFREKVFRENSCEMLRRQARLRREYLYRKSVEGKHKALQEKKDRIKRSLEENIPIHGDLQREALSLQEKLKWSDAGPSAAAEIGGVSGGANTANSQDDEYRYAGCEDPKIMITTSRDPSVRLKMFVKELRLIFPNAQRMNRGNYEVKQMVHACRANDVTDFIVVHETRGVPDNLVICHLPHGPTAFFNISGVVMRHDIPDIGPMSEQKPQLIFHNFKTPLGMRTMSILKYLFPVPKEDSRRIMTFANHDDFICFRHHTYQRINGRVELTECGPRFQLSLYRIQLGTLDELDATDTEWTLHRSLATQYWDLNAIPGPRAFALLARNCKNDLEKEKLLELASPAGQEDLFAYANRPRRTILEVLQDFPHATSQLTLEILMELFQPIKPRSFSIASCPEVGRLQLLVAVVEYRSILSTPRRGLCSTWLKKLPVGAKVIGWLKKGTLKLPAQPSKPLVMVGPGTGLAPFRSVLLQKESKYVDEESGRCVLFFGCRNRQGDFHCEEELKRMEGIGLVKLITAFSRDQEEKIYVQHRIKENGDLLRTLLIEQDGYFLVAGSSKNMPQSVKEALNVIIGEEYVQKMLTTGRYQEETWS</sequence>
<dbReference type="InterPro" id="IPR003097">
    <property type="entry name" value="CysJ-like_FAD-binding"/>
</dbReference>
<dbReference type="SUPFAM" id="SSF63380">
    <property type="entry name" value="Riboflavin synthase domain-like"/>
    <property type="match status" value="2"/>
</dbReference>
<dbReference type="PRINTS" id="PR00369">
    <property type="entry name" value="FLAVODOXIN"/>
</dbReference>
<evidence type="ECO:0000256" key="3">
    <source>
        <dbReference type="ARBA" id="ARBA00004496"/>
    </source>
</evidence>
<dbReference type="InterPro" id="IPR017938">
    <property type="entry name" value="Riboflavin_synthase-like_b-brl"/>
</dbReference>
<dbReference type="GO" id="GO:0042274">
    <property type="term" value="P:ribosomal small subunit biogenesis"/>
    <property type="evidence" value="ECO:0007669"/>
    <property type="project" value="UniProtKB-ARBA"/>
</dbReference>
<name>A0A1B0CMT8_LUTLO</name>
<dbReference type="PROSITE" id="PS50902">
    <property type="entry name" value="FLAVODOXIN_LIKE"/>
    <property type="match status" value="1"/>
</dbReference>
<feature type="binding site" evidence="10">
    <location>
        <begin position="698"/>
        <end position="701"/>
    </location>
    <ligand>
        <name>FAD</name>
        <dbReference type="ChEBI" id="CHEBI:57692"/>
    </ligand>
</feature>
<dbReference type="GO" id="GO:0016651">
    <property type="term" value="F:oxidoreductase activity, acting on NAD(P)H"/>
    <property type="evidence" value="ECO:0007669"/>
    <property type="project" value="UniProtKB-UniRule"/>
</dbReference>
<comment type="similarity">
    <text evidence="10">Belongs to the NADPH-dependent diflavin oxidoreductase NDOR1 family.</text>
</comment>
<reference evidence="14" key="1">
    <citation type="submission" date="2020-05" db="UniProtKB">
        <authorList>
            <consortium name="EnsemblMetazoa"/>
        </authorList>
    </citation>
    <scope>IDENTIFICATION</scope>
    <source>
        <strain evidence="14">Jacobina</strain>
    </source>
</reference>
<dbReference type="InterPro" id="IPR008254">
    <property type="entry name" value="Flavodoxin/NO_synth"/>
</dbReference>
<evidence type="ECO:0000256" key="4">
    <source>
        <dbReference type="ARBA" id="ARBA00022490"/>
    </source>
</evidence>
<comment type="caution">
    <text evidence="10">Lacks conserved residue(s) required for the propagation of feature annotation.</text>
</comment>
<accession>A0A1B0CMT8</accession>
<dbReference type="Gene3D" id="3.40.50.10480">
    <property type="entry name" value="Probable brix-domain ribosomal biogenesis protein"/>
    <property type="match status" value="1"/>
</dbReference>
<evidence type="ECO:0000256" key="1">
    <source>
        <dbReference type="ARBA" id="ARBA00001917"/>
    </source>
</evidence>
<keyword evidence="8 10" id="KW-0521">NADP</keyword>
<keyword evidence="4 10" id="KW-0963">Cytoplasm</keyword>
<dbReference type="GO" id="GO:0019843">
    <property type="term" value="F:rRNA binding"/>
    <property type="evidence" value="ECO:0007669"/>
    <property type="project" value="InterPro"/>
</dbReference>
<evidence type="ECO:0000259" key="13">
    <source>
        <dbReference type="PROSITE" id="PS51384"/>
    </source>
</evidence>
<dbReference type="InterPro" id="IPR001709">
    <property type="entry name" value="Flavoprot_Pyr_Nucl_cyt_Rdtase"/>
</dbReference>
<feature type="binding site" evidence="10">
    <location>
        <begin position="11"/>
        <end position="16"/>
    </location>
    <ligand>
        <name>FMN</name>
        <dbReference type="ChEBI" id="CHEBI:58210"/>
    </ligand>
</feature>
<comment type="subcellular location">
    <subcellularLocation>
        <location evidence="3 10">Cytoplasm</location>
    </subcellularLocation>
</comment>
<dbReference type="Pfam" id="PF00667">
    <property type="entry name" value="FAD_binding_1"/>
    <property type="match status" value="1"/>
</dbReference>
<dbReference type="FunFam" id="3.40.50.10480:FF:000001">
    <property type="entry name" value="IMP4, U3 small nucleolar ribonucleoprotein"/>
    <property type="match status" value="1"/>
</dbReference>
<dbReference type="InterPro" id="IPR001433">
    <property type="entry name" value="OxRdtase_FAD/NAD-bd"/>
</dbReference>
<dbReference type="VEuPathDB" id="VectorBase:LLONM1_000652"/>
<comment type="cofactor">
    <cofactor evidence="1 10">
        <name>FMN</name>
        <dbReference type="ChEBI" id="CHEBI:58210"/>
    </cofactor>
</comment>
<feature type="domain" description="Flavodoxin-like" evidence="12">
    <location>
        <begin position="5"/>
        <end position="149"/>
    </location>
</feature>
<dbReference type="HAMAP" id="MF_03178">
    <property type="entry name" value="NDOR1"/>
    <property type="match status" value="1"/>
</dbReference>
<dbReference type="EC" id="1.18.1.-" evidence="10"/>
<dbReference type="EMBL" id="AJWK01019162">
    <property type="status" value="NOT_ANNOTATED_CDS"/>
    <property type="molecule type" value="Genomic_DNA"/>
</dbReference>
<dbReference type="GO" id="GO:0034457">
    <property type="term" value="C:Mpp10 complex"/>
    <property type="evidence" value="ECO:0007669"/>
    <property type="project" value="UniProtKB-ARBA"/>
</dbReference>
<dbReference type="GO" id="GO:0006364">
    <property type="term" value="P:rRNA processing"/>
    <property type="evidence" value="ECO:0007669"/>
    <property type="project" value="InterPro"/>
</dbReference>
<dbReference type="Proteomes" id="UP000092461">
    <property type="component" value="Unassembled WGS sequence"/>
</dbReference>
<dbReference type="InterPro" id="IPR001094">
    <property type="entry name" value="Flavdoxin-like"/>
</dbReference>
<dbReference type="InterPro" id="IPR023173">
    <property type="entry name" value="NADPH_Cyt_P450_Rdtase_alpha"/>
</dbReference>